<protein>
    <recommendedName>
        <fullName evidence="8">Glycosyltransferase family 92 protein</fullName>
    </recommendedName>
</protein>
<evidence type="ECO:0000256" key="2">
    <source>
        <dbReference type="ARBA" id="ARBA00022692"/>
    </source>
</evidence>
<evidence type="ECO:0000256" key="3">
    <source>
        <dbReference type="ARBA" id="ARBA00022989"/>
    </source>
</evidence>
<dbReference type="SUPFAM" id="SSF53448">
    <property type="entry name" value="Nucleotide-diphospho-sugar transferases"/>
    <property type="match status" value="1"/>
</dbReference>
<organism evidence="6 7">
    <name type="scientific">Oculimacula yallundae</name>
    <dbReference type="NCBI Taxonomy" id="86028"/>
    <lineage>
        <taxon>Eukaryota</taxon>
        <taxon>Fungi</taxon>
        <taxon>Dikarya</taxon>
        <taxon>Ascomycota</taxon>
        <taxon>Pezizomycotina</taxon>
        <taxon>Leotiomycetes</taxon>
        <taxon>Helotiales</taxon>
        <taxon>Ploettnerulaceae</taxon>
        <taxon>Oculimacula</taxon>
    </lineage>
</organism>
<dbReference type="Pfam" id="PF13704">
    <property type="entry name" value="Glyco_tranf_2_4"/>
    <property type="match status" value="1"/>
</dbReference>
<dbReference type="InterPro" id="IPR029044">
    <property type="entry name" value="Nucleotide-diphossugar_trans"/>
</dbReference>
<dbReference type="PANTHER" id="PTHR21461">
    <property type="entry name" value="GLYCOSYLTRANSFERASE FAMILY 92 PROTEIN"/>
    <property type="match status" value="1"/>
</dbReference>
<evidence type="ECO:0008006" key="8">
    <source>
        <dbReference type="Google" id="ProtNLM"/>
    </source>
</evidence>
<name>A0ABR4CIS8_9HELO</name>
<feature type="compositionally biased region" description="Low complexity" evidence="4">
    <location>
        <begin position="53"/>
        <end position="69"/>
    </location>
</feature>
<comment type="caution">
    <text evidence="6">The sequence shown here is derived from an EMBL/GenBank/DDBJ whole genome shotgun (WGS) entry which is preliminary data.</text>
</comment>
<evidence type="ECO:0000313" key="6">
    <source>
        <dbReference type="EMBL" id="KAL2069136.1"/>
    </source>
</evidence>
<gene>
    <name evidence="6" type="ORF">VTL71DRAFT_15474</name>
</gene>
<evidence type="ECO:0000256" key="5">
    <source>
        <dbReference type="SAM" id="Phobius"/>
    </source>
</evidence>
<dbReference type="EMBL" id="JAZHXI010000008">
    <property type="protein sequence ID" value="KAL2069136.1"/>
    <property type="molecule type" value="Genomic_DNA"/>
</dbReference>
<dbReference type="PANTHER" id="PTHR21461:SF69">
    <property type="entry name" value="GLYCOSYLTRANSFERASE FAMILY 92 PROTEIN"/>
    <property type="match status" value="1"/>
</dbReference>
<evidence type="ECO:0000256" key="4">
    <source>
        <dbReference type="SAM" id="MobiDB-lite"/>
    </source>
</evidence>
<feature type="transmembrane region" description="Helical" evidence="5">
    <location>
        <begin position="21"/>
        <end position="37"/>
    </location>
</feature>
<keyword evidence="5" id="KW-0472">Membrane</keyword>
<keyword evidence="2 5" id="KW-0812">Transmembrane</keyword>
<comment type="subcellular location">
    <subcellularLocation>
        <location evidence="1">Membrane</location>
        <topology evidence="1">Single-pass membrane protein</topology>
    </subcellularLocation>
</comment>
<keyword evidence="7" id="KW-1185">Reference proteome</keyword>
<proteinExistence type="predicted"/>
<reference evidence="6 7" key="1">
    <citation type="journal article" date="2024" name="Commun. Biol.">
        <title>Comparative genomic analysis of thermophilic fungi reveals convergent evolutionary adaptations and gene losses.</title>
        <authorList>
            <person name="Steindorff A.S."/>
            <person name="Aguilar-Pontes M.V."/>
            <person name="Robinson A.J."/>
            <person name="Andreopoulos B."/>
            <person name="LaButti K."/>
            <person name="Kuo A."/>
            <person name="Mondo S."/>
            <person name="Riley R."/>
            <person name="Otillar R."/>
            <person name="Haridas S."/>
            <person name="Lipzen A."/>
            <person name="Grimwood J."/>
            <person name="Schmutz J."/>
            <person name="Clum A."/>
            <person name="Reid I.D."/>
            <person name="Moisan M.C."/>
            <person name="Butler G."/>
            <person name="Nguyen T.T.M."/>
            <person name="Dewar K."/>
            <person name="Conant G."/>
            <person name="Drula E."/>
            <person name="Henrissat B."/>
            <person name="Hansel C."/>
            <person name="Singer S."/>
            <person name="Hutchinson M.I."/>
            <person name="de Vries R.P."/>
            <person name="Natvig D.O."/>
            <person name="Powell A.J."/>
            <person name="Tsang A."/>
            <person name="Grigoriev I.V."/>
        </authorList>
    </citation>
    <scope>NUCLEOTIDE SEQUENCE [LARGE SCALE GENOMIC DNA]</scope>
    <source>
        <strain evidence="6 7">CBS 494.80</strain>
    </source>
</reference>
<feature type="region of interest" description="Disordered" evidence="4">
    <location>
        <begin position="43"/>
        <end position="98"/>
    </location>
</feature>
<evidence type="ECO:0000313" key="7">
    <source>
        <dbReference type="Proteomes" id="UP001595075"/>
    </source>
</evidence>
<dbReference type="Proteomes" id="UP001595075">
    <property type="component" value="Unassembled WGS sequence"/>
</dbReference>
<keyword evidence="3 5" id="KW-1133">Transmembrane helix</keyword>
<evidence type="ECO:0000256" key="1">
    <source>
        <dbReference type="ARBA" id="ARBA00004167"/>
    </source>
</evidence>
<accession>A0ABR4CIS8</accession>
<sequence length="381" mass="42592">MLSELNADTALKTIQQIQWKHVLIFTICIMAIHFILFEETPSDLSVPPPPPGKAAAAAPTSPPASATQKPKTKPKPPPVVDVTDDEKPHIDTAPPFQLEPPIDGNIDAPYDSIPIAEPIAVCMSVKDQSADMIEFFVHHYHHMGIRRFYVMDDGSDPPLSSFQYPGIPRTALTFTYQERATRNGYMQLTFYTWCIERYRERHTWIAFIDGDEFLETPGKETLGEVLKSFEDDDTVGAIGINWRMHSSSGLKTRPESVRKSFTSCIYDDLAHNGDDSANSHIKSIVKMSKAGPAINPHKFSTAPGSNTVGENGDVISTDAWRRPITRKRIGLHHYAVKSRDEFEAKMTRGNGMTDPKGEAFWEEIEYGNPHVNCSEMAAYEP</sequence>